<dbReference type="SUPFAM" id="SSF52266">
    <property type="entry name" value="SGNH hydrolase"/>
    <property type="match status" value="1"/>
</dbReference>
<evidence type="ECO:0000313" key="1">
    <source>
        <dbReference type="EMBL" id="PKA67651.1"/>
    </source>
</evidence>
<accession>A0ABX4PT03</accession>
<gene>
    <name evidence="1" type="ORF">ATI02_0355</name>
</gene>
<reference evidence="1 2" key="1">
    <citation type="submission" date="2017-11" db="EMBL/GenBank/DDBJ databases">
        <title>Genome sequencing of a diverse group of Pseudomonas species.</title>
        <authorList>
            <person name="Loper J."/>
        </authorList>
    </citation>
    <scope>NUCLEOTIDE SEQUENCE [LARGE SCALE GENOMIC DNA]</scope>
    <source>
        <strain evidence="1 2">LMG 25716</strain>
    </source>
</reference>
<comment type="caution">
    <text evidence="1">The sequence shown here is derived from an EMBL/GenBank/DDBJ whole genome shotgun (WGS) entry which is preliminary data.</text>
</comment>
<sequence length="379" mass="43140">MPLTDKPALNHHQAVQEVYRWTPQIRDYDSFMHIGARWVPYTMYFHEKNFRSPTINTDAFGFRYSEHEGQRFSVTELPTNGKVNLLVGGSTALGVGATRDAFTVASRLSELTGEVWLNFAGRGYNSTQELLMFLMHQNRLGDINRVVVLSGINTLALEGIPDEFASEHGRYYYSFEFQHYMNKFNEDMQRKKNSFGSKGGESWLQRCKKALFYENPADEVITDEGISLDARLERAAESITGALKQWQLLLSGSGATLSFVLQPLSHWCRDHLTAEEEAVFHAIDSCPNNFYRLFSGVLGKEVHAPFFAHIQAKAGDIRCLDMNAMLKQSPVFNETLFVDRVHFNDMGNEQLAILISAELGLYREQKHEHHSKNLESVQA</sequence>
<dbReference type="Proteomes" id="UP000232455">
    <property type="component" value="Unassembled WGS sequence"/>
</dbReference>
<evidence type="ECO:0000313" key="2">
    <source>
        <dbReference type="Proteomes" id="UP000232455"/>
    </source>
</evidence>
<evidence type="ECO:0008006" key="3">
    <source>
        <dbReference type="Google" id="ProtNLM"/>
    </source>
</evidence>
<dbReference type="RefSeq" id="WP_100845278.1">
    <property type="nucleotide sequence ID" value="NZ_PHHE01000001.1"/>
</dbReference>
<organism evidence="1 2">
    <name type="scientific">Pseudomonas baetica</name>
    <dbReference type="NCBI Taxonomy" id="674054"/>
    <lineage>
        <taxon>Bacteria</taxon>
        <taxon>Pseudomonadati</taxon>
        <taxon>Pseudomonadota</taxon>
        <taxon>Gammaproteobacteria</taxon>
        <taxon>Pseudomonadales</taxon>
        <taxon>Pseudomonadaceae</taxon>
        <taxon>Pseudomonas</taxon>
    </lineage>
</organism>
<name>A0ABX4PT03_9PSED</name>
<proteinExistence type="predicted"/>
<dbReference type="EMBL" id="PHHE01000001">
    <property type="protein sequence ID" value="PKA67651.1"/>
    <property type="molecule type" value="Genomic_DNA"/>
</dbReference>
<protein>
    <recommendedName>
        <fullName evidence="3">G-D-S-L family lipolytic protein</fullName>
    </recommendedName>
</protein>
<keyword evidence="2" id="KW-1185">Reference proteome</keyword>